<feature type="transmembrane region" description="Helical" evidence="1">
    <location>
        <begin position="88"/>
        <end position="109"/>
    </location>
</feature>
<dbReference type="Proteomes" id="UP000321558">
    <property type="component" value="Unassembled WGS sequence"/>
</dbReference>
<accession>A0A511ZQC3</accession>
<name>A0A511ZQC3_9BACI</name>
<dbReference type="AlphaFoldDB" id="A0A511ZQC3"/>
<keyword evidence="1" id="KW-0812">Transmembrane</keyword>
<dbReference type="EMBL" id="BJYM01000025">
    <property type="protein sequence ID" value="GEN89631.1"/>
    <property type="molecule type" value="Genomic_DNA"/>
</dbReference>
<sequence>MVKKILIWIGISHLFIFLFCFIFYHRVDLLSYINVSFIIGAALILYAMAGYVIKGRFFDIVFYSFQHFFSRMSDSDRRPLSELVPQKYMIPFITGIITLLLMLGSLFFYQLS</sequence>
<evidence type="ECO:0000313" key="3">
    <source>
        <dbReference type="EMBL" id="GEN89631.1"/>
    </source>
</evidence>
<comment type="caution">
    <text evidence="3">The sequence shown here is derived from an EMBL/GenBank/DDBJ whole genome shotgun (WGS) entry which is preliminary data.</text>
</comment>
<gene>
    <name evidence="3" type="ORF">OSO01_43700</name>
</gene>
<evidence type="ECO:0000259" key="2">
    <source>
        <dbReference type="Pfam" id="PF13038"/>
    </source>
</evidence>
<evidence type="ECO:0000256" key="1">
    <source>
        <dbReference type="SAM" id="Phobius"/>
    </source>
</evidence>
<proteinExistence type="predicted"/>
<organism evidence="3 4">
    <name type="scientific">Oceanobacillus sojae</name>
    <dbReference type="NCBI Taxonomy" id="582851"/>
    <lineage>
        <taxon>Bacteria</taxon>
        <taxon>Bacillati</taxon>
        <taxon>Bacillota</taxon>
        <taxon>Bacilli</taxon>
        <taxon>Bacillales</taxon>
        <taxon>Bacillaceae</taxon>
        <taxon>Oceanobacillus</taxon>
    </lineage>
</organism>
<protein>
    <recommendedName>
        <fullName evidence="2">DUF3899 domain-containing protein</fullName>
    </recommendedName>
</protein>
<dbReference type="Pfam" id="PF13038">
    <property type="entry name" value="DUF3899"/>
    <property type="match status" value="1"/>
</dbReference>
<feature type="transmembrane region" description="Helical" evidence="1">
    <location>
        <begin position="30"/>
        <end position="53"/>
    </location>
</feature>
<keyword evidence="1" id="KW-1133">Transmembrane helix</keyword>
<dbReference type="OrthoDB" id="2941827at2"/>
<keyword evidence="1" id="KW-0472">Membrane</keyword>
<dbReference type="InterPro" id="IPR025007">
    <property type="entry name" value="DUF3899"/>
</dbReference>
<reference evidence="3 4" key="1">
    <citation type="submission" date="2019-07" db="EMBL/GenBank/DDBJ databases">
        <title>Whole genome shotgun sequence of Oceanobacillus sojae NBRC 105379.</title>
        <authorList>
            <person name="Hosoyama A."/>
            <person name="Uohara A."/>
            <person name="Ohji S."/>
            <person name="Ichikawa N."/>
        </authorList>
    </citation>
    <scope>NUCLEOTIDE SEQUENCE [LARGE SCALE GENOMIC DNA]</scope>
    <source>
        <strain evidence="3 4">NBRC 105379</strain>
    </source>
</reference>
<feature type="domain" description="DUF3899" evidence="2">
    <location>
        <begin position="33"/>
        <end position="81"/>
    </location>
</feature>
<dbReference type="RefSeq" id="WP_147212513.1">
    <property type="nucleotide sequence ID" value="NZ_BJYM01000025.1"/>
</dbReference>
<keyword evidence="4" id="KW-1185">Reference proteome</keyword>
<evidence type="ECO:0000313" key="4">
    <source>
        <dbReference type="Proteomes" id="UP000321558"/>
    </source>
</evidence>
<feature type="transmembrane region" description="Helical" evidence="1">
    <location>
        <begin position="5"/>
        <end position="24"/>
    </location>
</feature>